<feature type="signal peptide" evidence="9">
    <location>
        <begin position="1"/>
        <end position="35"/>
    </location>
</feature>
<dbReference type="SUPFAM" id="SSF46626">
    <property type="entry name" value="Cytochrome c"/>
    <property type="match status" value="1"/>
</dbReference>
<accession>A0A6I4T8Q8</accession>
<keyword evidence="12" id="KW-1185">Reference proteome</keyword>
<evidence type="ECO:0000313" key="12">
    <source>
        <dbReference type="Proteomes" id="UP000438476"/>
    </source>
</evidence>
<dbReference type="InterPro" id="IPR036909">
    <property type="entry name" value="Cyt_c-like_dom_sf"/>
</dbReference>
<organism evidence="11 12">
    <name type="scientific">Altericroceibacterium endophyticum</name>
    <dbReference type="NCBI Taxonomy" id="1808508"/>
    <lineage>
        <taxon>Bacteria</taxon>
        <taxon>Pseudomonadati</taxon>
        <taxon>Pseudomonadota</taxon>
        <taxon>Alphaproteobacteria</taxon>
        <taxon>Sphingomonadales</taxon>
        <taxon>Erythrobacteraceae</taxon>
        <taxon>Altericroceibacterium</taxon>
    </lineage>
</organism>
<evidence type="ECO:0000259" key="10">
    <source>
        <dbReference type="PROSITE" id="PS51007"/>
    </source>
</evidence>
<dbReference type="GO" id="GO:0009055">
    <property type="term" value="F:electron transfer activity"/>
    <property type="evidence" value="ECO:0007669"/>
    <property type="project" value="InterPro"/>
</dbReference>
<dbReference type="EMBL" id="WTYT01000005">
    <property type="protein sequence ID" value="MXO66652.1"/>
    <property type="molecule type" value="Genomic_DNA"/>
</dbReference>
<evidence type="ECO:0000256" key="9">
    <source>
        <dbReference type="SAM" id="SignalP"/>
    </source>
</evidence>
<dbReference type="InterPro" id="IPR008168">
    <property type="entry name" value="Cyt_C_IC"/>
</dbReference>
<dbReference type="InterPro" id="IPR009056">
    <property type="entry name" value="Cyt_c-like_dom"/>
</dbReference>
<name>A0A6I4T8Q8_9SPHN</name>
<gene>
    <name evidence="11" type="ORF">GRI91_12870</name>
</gene>
<keyword evidence="7 8" id="KW-0408">Iron</keyword>
<feature type="chain" id="PRO_5026063476" description="Cytochrome c domain-containing protein" evidence="9">
    <location>
        <begin position="36"/>
        <end position="128"/>
    </location>
</feature>
<evidence type="ECO:0000256" key="8">
    <source>
        <dbReference type="PROSITE-ProRule" id="PRU00433"/>
    </source>
</evidence>
<keyword evidence="2" id="KW-0813">Transport</keyword>
<dbReference type="PANTHER" id="PTHR37823">
    <property type="entry name" value="CYTOCHROME C-553-LIKE"/>
    <property type="match status" value="1"/>
</dbReference>
<keyword evidence="5 8" id="KW-0479">Metal-binding</keyword>
<dbReference type="Pfam" id="PF13442">
    <property type="entry name" value="Cytochrome_CBB3"/>
    <property type="match status" value="1"/>
</dbReference>
<dbReference type="Proteomes" id="UP000438476">
    <property type="component" value="Unassembled WGS sequence"/>
</dbReference>
<dbReference type="PRINTS" id="PR00605">
    <property type="entry name" value="CYTCHROMECIC"/>
</dbReference>
<protein>
    <recommendedName>
        <fullName evidence="10">Cytochrome c domain-containing protein</fullName>
    </recommendedName>
</protein>
<dbReference type="GO" id="GO:0005506">
    <property type="term" value="F:iron ion binding"/>
    <property type="evidence" value="ECO:0007669"/>
    <property type="project" value="InterPro"/>
</dbReference>
<evidence type="ECO:0000256" key="1">
    <source>
        <dbReference type="ARBA" id="ARBA00001926"/>
    </source>
</evidence>
<dbReference type="PROSITE" id="PS51007">
    <property type="entry name" value="CYTC"/>
    <property type="match status" value="1"/>
</dbReference>
<evidence type="ECO:0000256" key="6">
    <source>
        <dbReference type="ARBA" id="ARBA00022982"/>
    </source>
</evidence>
<reference evidence="11 12" key="1">
    <citation type="submission" date="2019-12" db="EMBL/GenBank/DDBJ databases">
        <title>Genomic-based taxomic classification of the family Erythrobacteraceae.</title>
        <authorList>
            <person name="Xu L."/>
        </authorList>
    </citation>
    <scope>NUCLEOTIDE SEQUENCE [LARGE SCALE GENOMIC DNA]</scope>
    <source>
        <strain evidence="11 12">LMG 29518</strain>
    </source>
</reference>
<dbReference type="RefSeq" id="WP_160737080.1">
    <property type="nucleotide sequence ID" value="NZ_WTYT01000005.1"/>
</dbReference>
<keyword evidence="9" id="KW-0732">Signal</keyword>
<comment type="caution">
    <text evidence="11">The sequence shown here is derived from an EMBL/GenBank/DDBJ whole genome shotgun (WGS) entry which is preliminary data.</text>
</comment>
<keyword evidence="6" id="KW-0249">Electron transport</keyword>
<keyword evidence="4" id="KW-0679">Respiratory chain</keyword>
<evidence type="ECO:0000256" key="4">
    <source>
        <dbReference type="ARBA" id="ARBA00022660"/>
    </source>
</evidence>
<dbReference type="PANTHER" id="PTHR37823:SF1">
    <property type="entry name" value="CYTOCHROME C-553-LIKE"/>
    <property type="match status" value="1"/>
</dbReference>
<sequence length="128" mass="13133">MILSNKRANSLAGSAMVMAPLLMIFAAAGHSEAQAAGPAPKGSEPAAAKTMQQGRQLFQDWSCGACHVLHDAGGHGQAGPSLDQGHRSIQYIAGRIANGGGPMPPFAGSLNDDEIEALAIYIAQEPGR</sequence>
<comment type="cofactor">
    <cofactor evidence="1">
        <name>heme c</name>
        <dbReference type="ChEBI" id="CHEBI:61717"/>
    </cofactor>
</comment>
<evidence type="ECO:0000256" key="7">
    <source>
        <dbReference type="ARBA" id="ARBA00023004"/>
    </source>
</evidence>
<evidence type="ECO:0000256" key="5">
    <source>
        <dbReference type="ARBA" id="ARBA00022723"/>
    </source>
</evidence>
<feature type="domain" description="Cytochrome c" evidence="10">
    <location>
        <begin position="49"/>
        <end position="126"/>
    </location>
</feature>
<dbReference type="Gene3D" id="1.10.760.10">
    <property type="entry name" value="Cytochrome c-like domain"/>
    <property type="match status" value="1"/>
</dbReference>
<dbReference type="InterPro" id="IPR051811">
    <property type="entry name" value="Cytochrome_c550/c551-like"/>
</dbReference>
<keyword evidence="3 8" id="KW-0349">Heme</keyword>
<proteinExistence type="predicted"/>
<evidence type="ECO:0000313" key="11">
    <source>
        <dbReference type="EMBL" id="MXO66652.1"/>
    </source>
</evidence>
<dbReference type="OrthoDB" id="9805828at2"/>
<dbReference type="GO" id="GO:0020037">
    <property type="term" value="F:heme binding"/>
    <property type="evidence" value="ECO:0007669"/>
    <property type="project" value="InterPro"/>
</dbReference>
<evidence type="ECO:0000256" key="2">
    <source>
        <dbReference type="ARBA" id="ARBA00022448"/>
    </source>
</evidence>
<dbReference type="AlphaFoldDB" id="A0A6I4T8Q8"/>
<evidence type="ECO:0000256" key="3">
    <source>
        <dbReference type="ARBA" id="ARBA00022617"/>
    </source>
</evidence>